<dbReference type="EMBL" id="JACPRF010000393">
    <property type="protein sequence ID" value="MBI2877767.1"/>
    <property type="molecule type" value="Genomic_DNA"/>
</dbReference>
<evidence type="ECO:0000313" key="9">
    <source>
        <dbReference type="EMBL" id="MBI2877767.1"/>
    </source>
</evidence>
<dbReference type="InterPro" id="IPR006171">
    <property type="entry name" value="TOPRIM_dom"/>
</dbReference>
<dbReference type="Gene3D" id="3.40.1360.10">
    <property type="match status" value="1"/>
</dbReference>
<evidence type="ECO:0000256" key="6">
    <source>
        <dbReference type="ARBA" id="ARBA00023204"/>
    </source>
</evidence>
<dbReference type="HAMAP" id="MF_00017">
    <property type="entry name" value="RecR"/>
    <property type="match status" value="1"/>
</dbReference>
<dbReference type="GO" id="GO:0008270">
    <property type="term" value="F:zinc ion binding"/>
    <property type="evidence" value="ECO:0007669"/>
    <property type="project" value="UniProtKB-KW"/>
</dbReference>
<dbReference type="SUPFAM" id="SSF111304">
    <property type="entry name" value="Recombination protein RecR"/>
    <property type="match status" value="1"/>
</dbReference>
<proteinExistence type="inferred from homology"/>
<dbReference type="GO" id="GO:0006310">
    <property type="term" value="P:DNA recombination"/>
    <property type="evidence" value="ECO:0007669"/>
    <property type="project" value="UniProtKB-UniRule"/>
</dbReference>
<dbReference type="GO" id="GO:0006281">
    <property type="term" value="P:DNA repair"/>
    <property type="evidence" value="ECO:0007669"/>
    <property type="project" value="UniProtKB-UniRule"/>
</dbReference>
<keyword evidence="1 7" id="KW-0479">Metal-binding</keyword>
<keyword evidence="2 7" id="KW-0227">DNA damage</keyword>
<name>A0A932FXW9_UNCTE</name>
<dbReference type="Proteomes" id="UP000769766">
    <property type="component" value="Unassembled WGS sequence"/>
</dbReference>
<dbReference type="Gene3D" id="6.10.250.240">
    <property type="match status" value="1"/>
</dbReference>
<gene>
    <name evidence="7 9" type="primary">recR</name>
    <name evidence="9" type="ORF">HYY20_12910</name>
</gene>
<sequence length="199" mass="21880">MVRPPSLVHLIEALMRLPGVGPKTAQRLAFYILKAPKREAEDLAQAILVLKEKAKYCSICSGITEMDPCPICTDPGRDTEMICVVEQPSDVLAIEKTGGFKGRYHVLLGCLSPLEGVGPEDLKVEELLSRLRKGEVKEVILATNPNLEGEATSMYLLKLIRPLGIKVTRLARGLPVGGDLEFADEMTLTKSLEGRKEIW</sequence>
<keyword evidence="6 7" id="KW-0234">DNA repair</keyword>
<keyword evidence="5 7" id="KW-0233">DNA recombination</keyword>
<dbReference type="SMART" id="SM00493">
    <property type="entry name" value="TOPRIM"/>
    <property type="match status" value="1"/>
</dbReference>
<dbReference type="PROSITE" id="PS50880">
    <property type="entry name" value="TOPRIM"/>
    <property type="match status" value="1"/>
</dbReference>
<comment type="similarity">
    <text evidence="7">Belongs to the RecR family.</text>
</comment>
<dbReference type="Gene3D" id="1.10.8.420">
    <property type="entry name" value="RecR Domain 1"/>
    <property type="match status" value="1"/>
</dbReference>
<keyword evidence="3 7" id="KW-0863">Zinc-finger</keyword>
<evidence type="ECO:0000259" key="8">
    <source>
        <dbReference type="PROSITE" id="PS50880"/>
    </source>
</evidence>
<protein>
    <recommendedName>
        <fullName evidence="7">Recombination protein RecR</fullName>
    </recommendedName>
</protein>
<dbReference type="Gene3D" id="3.30.60.80">
    <property type="match status" value="1"/>
</dbReference>
<dbReference type="InterPro" id="IPR000093">
    <property type="entry name" value="DNA_Rcmb_RecR"/>
</dbReference>
<dbReference type="InterPro" id="IPR034137">
    <property type="entry name" value="TOPRIM_RecR"/>
</dbReference>
<dbReference type="InterPro" id="IPR023627">
    <property type="entry name" value="Rcmb_RecR"/>
</dbReference>
<dbReference type="Pfam" id="PF21176">
    <property type="entry name" value="RecR_HhH"/>
    <property type="match status" value="1"/>
</dbReference>
<dbReference type="NCBIfam" id="TIGR00615">
    <property type="entry name" value="recR"/>
    <property type="match status" value="1"/>
</dbReference>
<dbReference type="Pfam" id="PF21175">
    <property type="entry name" value="RecR_C"/>
    <property type="match status" value="1"/>
</dbReference>
<dbReference type="PROSITE" id="PS01300">
    <property type="entry name" value="RECR"/>
    <property type="match status" value="1"/>
</dbReference>
<feature type="domain" description="Toprim" evidence="8">
    <location>
        <begin position="80"/>
        <end position="175"/>
    </location>
</feature>
<accession>A0A932FXW9</accession>
<dbReference type="SMART" id="SM00278">
    <property type="entry name" value="HhH1"/>
    <property type="match status" value="1"/>
</dbReference>
<evidence type="ECO:0000313" key="10">
    <source>
        <dbReference type="Proteomes" id="UP000769766"/>
    </source>
</evidence>
<evidence type="ECO:0000256" key="5">
    <source>
        <dbReference type="ARBA" id="ARBA00023172"/>
    </source>
</evidence>
<comment type="caution">
    <text evidence="9">The sequence shown here is derived from an EMBL/GenBank/DDBJ whole genome shotgun (WGS) entry which is preliminary data.</text>
</comment>
<evidence type="ECO:0000256" key="7">
    <source>
        <dbReference type="HAMAP-Rule" id="MF_00017"/>
    </source>
</evidence>
<dbReference type="Pfam" id="PF13662">
    <property type="entry name" value="Toprim_4"/>
    <property type="match status" value="1"/>
</dbReference>
<evidence type="ECO:0000256" key="4">
    <source>
        <dbReference type="ARBA" id="ARBA00022833"/>
    </source>
</evidence>
<reference evidence="9" key="1">
    <citation type="submission" date="2020-07" db="EMBL/GenBank/DDBJ databases">
        <title>Huge and variable diversity of episymbiotic CPR bacteria and DPANN archaea in groundwater ecosystems.</title>
        <authorList>
            <person name="He C.Y."/>
            <person name="Keren R."/>
            <person name="Whittaker M."/>
            <person name="Farag I.F."/>
            <person name="Doudna J."/>
            <person name="Cate J.H.D."/>
            <person name="Banfield J.F."/>
        </authorList>
    </citation>
    <scope>NUCLEOTIDE SEQUENCE</scope>
    <source>
        <strain evidence="9">NC_groundwater_672_Ag_B-0.1um_62_36</strain>
    </source>
</reference>
<feature type="zinc finger region" description="C4-type" evidence="7">
    <location>
        <begin position="57"/>
        <end position="72"/>
    </location>
</feature>
<dbReference type="CDD" id="cd01025">
    <property type="entry name" value="TOPRIM_recR"/>
    <property type="match status" value="1"/>
</dbReference>
<dbReference type="PANTHER" id="PTHR30446">
    <property type="entry name" value="RECOMBINATION PROTEIN RECR"/>
    <property type="match status" value="1"/>
</dbReference>
<evidence type="ECO:0000256" key="3">
    <source>
        <dbReference type="ARBA" id="ARBA00022771"/>
    </source>
</evidence>
<dbReference type="Pfam" id="PF02132">
    <property type="entry name" value="RecR_ZnF"/>
    <property type="match status" value="1"/>
</dbReference>
<dbReference type="GO" id="GO:0003677">
    <property type="term" value="F:DNA binding"/>
    <property type="evidence" value="ECO:0007669"/>
    <property type="project" value="UniProtKB-UniRule"/>
</dbReference>
<keyword evidence="4 7" id="KW-0862">Zinc</keyword>
<organism evidence="9 10">
    <name type="scientific">Tectimicrobiota bacterium</name>
    <dbReference type="NCBI Taxonomy" id="2528274"/>
    <lineage>
        <taxon>Bacteria</taxon>
        <taxon>Pseudomonadati</taxon>
        <taxon>Nitrospinota/Tectimicrobiota group</taxon>
        <taxon>Candidatus Tectimicrobiota</taxon>
    </lineage>
</organism>
<evidence type="ECO:0000256" key="1">
    <source>
        <dbReference type="ARBA" id="ARBA00022723"/>
    </source>
</evidence>
<dbReference type="PANTHER" id="PTHR30446:SF0">
    <property type="entry name" value="RECOMBINATION PROTEIN RECR"/>
    <property type="match status" value="1"/>
</dbReference>
<dbReference type="InterPro" id="IPR015967">
    <property type="entry name" value="Rcmb_RecR_Znf"/>
</dbReference>
<dbReference type="AlphaFoldDB" id="A0A932FXW9"/>
<dbReference type="InterPro" id="IPR003583">
    <property type="entry name" value="Hlx-hairpin-Hlx_DNA-bd_motif"/>
</dbReference>
<comment type="function">
    <text evidence="7">May play a role in DNA repair. It seems to be involved in an RecBC-independent recombinational process of DNA repair. It may act with RecF and RecO.</text>
</comment>
<evidence type="ECO:0000256" key="2">
    <source>
        <dbReference type="ARBA" id="ARBA00022763"/>
    </source>
</evidence>